<dbReference type="InterPro" id="IPR021910">
    <property type="entry name" value="NGX6/PGAP6/MYMK"/>
</dbReference>
<dbReference type="InterPro" id="IPR050358">
    <property type="entry name" value="RSE1/DDB1/CFT1"/>
</dbReference>
<evidence type="ECO:0000256" key="9">
    <source>
        <dbReference type="PROSITE-ProRule" id="PRU00076"/>
    </source>
</evidence>
<dbReference type="EMBL" id="LR900515">
    <property type="protein sequence ID" value="CAD7245947.1"/>
    <property type="molecule type" value="Genomic_DNA"/>
</dbReference>
<keyword evidence="9" id="KW-1015">Disulfide bond</keyword>
<keyword evidence="9" id="KW-0245">EGF-like domain</keyword>
<dbReference type="EMBL" id="CAJPEV010000998">
    <property type="protein sequence ID" value="CAG0890026.1"/>
    <property type="molecule type" value="Genomic_DNA"/>
</dbReference>
<feature type="transmembrane region" description="Helical" evidence="10">
    <location>
        <begin position="778"/>
        <end position="797"/>
    </location>
</feature>
<dbReference type="Gene3D" id="2.60.120.920">
    <property type="match status" value="1"/>
</dbReference>
<dbReference type="Pfam" id="PF12036">
    <property type="entry name" value="DUF3522"/>
    <property type="match status" value="1"/>
</dbReference>
<dbReference type="PROSITE" id="PS00022">
    <property type="entry name" value="EGF_1"/>
    <property type="match status" value="1"/>
</dbReference>
<evidence type="ECO:0000313" key="12">
    <source>
        <dbReference type="EMBL" id="CAD7245947.1"/>
    </source>
</evidence>
<name>A0A7R8XEU6_9CRUS</name>
<dbReference type="Gene3D" id="2.130.10.10">
    <property type="entry name" value="YVTN repeat-like/Quinoprotein amine dehydrogenase"/>
    <property type="match status" value="4"/>
</dbReference>
<dbReference type="PROSITE" id="PS01186">
    <property type="entry name" value="EGF_2"/>
    <property type="match status" value="1"/>
</dbReference>
<dbReference type="Pfam" id="PF10433">
    <property type="entry name" value="Beta-prop_RSE1_1st"/>
    <property type="match status" value="1"/>
</dbReference>
<dbReference type="InterPro" id="IPR043136">
    <property type="entry name" value="B30.2/SPRY_sf"/>
</dbReference>
<dbReference type="OrthoDB" id="6109at2759"/>
<dbReference type="InterPro" id="IPR018846">
    <property type="entry name" value="Beta-prop_RSE1/DDB1/CPSF1_1st"/>
</dbReference>
<evidence type="ECO:0000256" key="6">
    <source>
        <dbReference type="ARBA" id="ARBA00022989"/>
    </source>
</evidence>
<comment type="similarity">
    <text evidence="3">Belongs to the TMEM8 family.</text>
</comment>
<comment type="caution">
    <text evidence="9">Lacks conserved residue(s) required for the propagation of feature annotation.</text>
</comment>
<reference evidence="12" key="1">
    <citation type="submission" date="2020-11" db="EMBL/GenBank/DDBJ databases">
        <authorList>
            <person name="Tran Van P."/>
        </authorList>
    </citation>
    <scope>NUCLEOTIDE SEQUENCE</scope>
</reference>
<dbReference type="Pfam" id="PF03178">
    <property type="entry name" value="CPSF_A"/>
    <property type="match status" value="1"/>
</dbReference>
<dbReference type="GO" id="GO:0005886">
    <property type="term" value="C:plasma membrane"/>
    <property type="evidence" value="ECO:0007669"/>
    <property type="project" value="UniProtKB-SubCell"/>
</dbReference>
<comment type="subcellular location">
    <subcellularLocation>
        <location evidence="2">Cell membrane</location>
        <topology evidence="2">Multi-pass membrane protein</topology>
    </subcellularLocation>
    <subcellularLocation>
        <location evidence="1">Nucleus</location>
    </subcellularLocation>
</comment>
<feature type="domain" description="EGF-like" evidence="11">
    <location>
        <begin position="725"/>
        <end position="767"/>
    </location>
</feature>
<evidence type="ECO:0000256" key="10">
    <source>
        <dbReference type="SAM" id="Phobius"/>
    </source>
</evidence>
<keyword evidence="8" id="KW-0539">Nucleus</keyword>
<evidence type="ECO:0000256" key="1">
    <source>
        <dbReference type="ARBA" id="ARBA00004123"/>
    </source>
</evidence>
<dbReference type="GO" id="GO:0003676">
    <property type="term" value="F:nucleic acid binding"/>
    <property type="evidence" value="ECO:0007669"/>
    <property type="project" value="InterPro"/>
</dbReference>
<evidence type="ECO:0000256" key="3">
    <source>
        <dbReference type="ARBA" id="ARBA00005542"/>
    </source>
</evidence>
<sequence>MECETCSDGGEEEPCGIYICEESLMSMNKAFEFEVEKVGGCGDVYVGLCTPDASQLEKLPGTYEDSLTSFILKLLPHIKVLQVFLPVPPTLHPSIAISGSHIVQLMREVPGPNHIVPINEIAMAVDGSEKDWKTFSKIQITGQVLEYIGTGLVGLITDCGQAQASEPLTTSSHYFEVEILNPGLRHSIMIGLTSQCHKIGEPLGHFQGSIAYDLGFGRLHMAHSKGEPFGPKCQTVSAALPDASQEGLLHPYRSYTDVALFHFTVPPHSFTATWEFAAFMDDPSCPSREVHIFMQHGSYPVMSPDNSSFPEGMHTSRTHLYKIETWTAYSPHDAVILPIHNPLPGSWFAAAYLPDWDQQVQQEGIIHRCRYSLGSIAFWTVASNVGLVPVNQPTFLHSKEHFTYYRFYVPENVWNIQVELSRCEVIVQYNESKPENCLSGVYLRPNALPSVENSTPLGPLQSKKSMNWNFSPHTDSYYYLLFVGESVAQFQIEIYMKECQPSSLEESPRVHYFVEENMNQTQYLLHSNETVKDRWVGKVLSSNASHSSFKTALRNVSQECLPWFKLSRIKHILDFEDSFLLPTRAMHAHHLSVQGKGWYTSWLVLSERTPVIVSFNILDFVDIGGTLHVGVLMDEIILGAFTQLLVITACVQKNSPPVWSGEHFECNPELLLRATSESPASVLARKLFPFPEAGTWFVGFHLHCFINNTKVPCVVREVMASLDVHTQPCMFRDQPCGEHGICQETHQRQFYFTACKCFAGYKGWGCIDGSEAHSSSSLLLTSLFLTLSNLAFIPAIGIALRYRLFPEALVYFSTMLFSAFYHACDQEVYGYCITKFEVLQFCDFFSSILSFWMTLVSMANLESSLSSTLHILGVMLIAFGVEYNRRGLVGFIVPCAIATLVPIIGKLWACRRKKSCVQLEPKNFLYLLPGVALATGGLIIFALVETEGNYQYIHSLWHILMAASLFFLLPRRRIERPLPVQDTEHEREEAELEAVLHSEHPVFSLAALFFVIPLPSLFSADGLKHVHETSYRYTCGNSGGVKMAGVSSMYCMYKQTHPATGIEHSLYCYFFNSVERNLVVAGANALRVFRLIPDTILPQTGPSAEVPKLKLECLATFSLFGDIMSMQSVRLSSSSRDALVLGFCDAKLSVVEYDPNTHDLRTVSIHYFEDEETRRGWTRNITIPHIRVDPDSRCCVMLVYGRKIAVLPFKHDAVADDIDLELGEHKPTVLSSYLIDLKDINEKMDNVIDMQFLHGYYEPTLLILFEPLKTFSGRLAVRQDTCSFVAISLNIPQRVHPVIWTVSKLPFDCNKAIPVPKPIGGTLILAVNSLIYLNQSVPPYGVSVNSLAEPSTNFPLKVQEGVKIALDCAQALFIDSERVVISLKGGELYVLTLVTDSMRSVRSFHFDKAAASVLTACICILLNIGPCGNIAPGEPAFLSEEFSQYVDLDVELVTTSGYGKNGALCVLQHSIRPQVITTFQLPGCSDMWTVVDGKTQSGDDQGGEHAFLILSQESSTMVLQTGAEIDELDSSGFSTQGPTVFACNLGNNRYIVQVSKQAVRLLEGSEQIQLIPLDILNHPIKSASAVDPYIVLLSKDGQVVLFTLVEGRDNAKLQMSWPSVTRKSPVIAISVYCDTSGLFTSRVPEELCLLSGMSGFSMNAQGQAHDICLPTAEAKKELDEEEILYGDSGTKEVNPFVSITFTSDSDNQGTNRRMTLTRDTRPTYWVALARENGNLELYSIPDFNLRFLVKNFHHGDKVLADSAPTSVEASQAQQATQVANISEILLVGLGHHHSRPYLLAVVDEDLLIYEAYPYYENLDKSSLKMRFRNVEHHIILRERRTGKSKSADVNPPHVPSLYPKLRYFSNIAGYSGVFIAGPYPHWMFMTSRGELRLHPMSIDGAVECFAPFNNVNCPQGFLYFNRKSEMRICVLPTHLSYDAPWPARKVPLRCTPHFISFHLESKTYSVVSSISEPSDQIYKFNGEDKELCTEERDSRFPYPVNEKFFVQLFSPVSWEMIPNTKVDLEDWEHVTCLKTVNLSYEGTRSGLRGYIAIGTNYNYGEDITSRGRILIHDIINVVPEPGQPLTKNKVKTVSAKEQKGPVTALTHVRGFLVAAIGQKVYVWQLKDNDLVGIAFIDTQIFTHQMRTVKNLIFIADMYKSVSVLRFQGEHRTLSLVSKDYRPMEVYGIEYIVDNSQLAFLASDSEKNVTIYMYQPEARESYGGQRLIRRADFHLGTQVTSFFRIRCKLTDPSTEKKNPAPPGSLLEHRHATWYASLDGSLGYFLPIPEKVYRRLLMLQNVLYNFIPHTAALNPKGFRTFRSHRKLLTPPCRGVLDGELIWKFLSLSVAEKQDVVKKIGTKVDELIDDLRDIDRITAHF</sequence>
<dbReference type="Proteomes" id="UP000677054">
    <property type="component" value="Unassembled WGS sequence"/>
</dbReference>
<dbReference type="InterPro" id="IPR004871">
    <property type="entry name" value="RSE1/DDB1/CPSF1_C"/>
</dbReference>
<dbReference type="FunFam" id="2.130.10.10:FF:000100">
    <property type="entry name" value="Cleavage and polyadenylation specificity factor subunit 1"/>
    <property type="match status" value="1"/>
</dbReference>
<evidence type="ECO:0000256" key="2">
    <source>
        <dbReference type="ARBA" id="ARBA00004651"/>
    </source>
</evidence>
<feature type="transmembrane region" description="Helical" evidence="10">
    <location>
        <begin position="887"/>
        <end position="904"/>
    </location>
</feature>
<organism evidence="12">
    <name type="scientific">Darwinula stevensoni</name>
    <dbReference type="NCBI Taxonomy" id="69355"/>
    <lineage>
        <taxon>Eukaryota</taxon>
        <taxon>Metazoa</taxon>
        <taxon>Ecdysozoa</taxon>
        <taxon>Arthropoda</taxon>
        <taxon>Crustacea</taxon>
        <taxon>Oligostraca</taxon>
        <taxon>Ostracoda</taxon>
        <taxon>Podocopa</taxon>
        <taxon>Podocopida</taxon>
        <taxon>Darwinulocopina</taxon>
        <taxon>Darwinuloidea</taxon>
        <taxon>Darwinulidae</taxon>
        <taxon>Darwinula</taxon>
    </lineage>
</organism>
<dbReference type="GO" id="GO:0005634">
    <property type="term" value="C:nucleus"/>
    <property type="evidence" value="ECO:0007669"/>
    <property type="project" value="UniProtKB-SubCell"/>
</dbReference>
<evidence type="ECO:0000259" key="11">
    <source>
        <dbReference type="PROSITE" id="PS50026"/>
    </source>
</evidence>
<dbReference type="Gene3D" id="1.10.150.910">
    <property type="match status" value="1"/>
</dbReference>
<proteinExistence type="inferred from homology"/>
<protein>
    <recommendedName>
        <fullName evidence="11">EGF-like domain-containing protein</fullName>
    </recommendedName>
</protein>
<evidence type="ECO:0000313" key="13">
    <source>
        <dbReference type="Proteomes" id="UP000677054"/>
    </source>
</evidence>
<feature type="transmembrane region" description="Helical" evidence="10">
    <location>
        <begin position="950"/>
        <end position="969"/>
    </location>
</feature>
<gene>
    <name evidence="12" type="ORF">DSTB1V02_LOCUS5813</name>
</gene>
<dbReference type="PANTHER" id="PTHR10644">
    <property type="entry name" value="DNA REPAIR/RNA PROCESSING CPSF FAMILY"/>
    <property type="match status" value="1"/>
</dbReference>
<keyword evidence="13" id="KW-1185">Reference proteome</keyword>
<keyword evidence="7 10" id="KW-0472">Membrane</keyword>
<dbReference type="InterPro" id="IPR015943">
    <property type="entry name" value="WD40/YVTN_repeat-like_dom_sf"/>
</dbReference>
<evidence type="ECO:0000256" key="5">
    <source>
        <dbReference type="ARBA" id="ARBA00022692"/>
    </source>
</evidence>
<evidence type="ECO:0000256" key="7">
    <source>
        <dbReference type="ARBA" id="ARBA00023136"/>
    </source>
</evidence>
<keyword evidence="6 10" id="KW-1133">Transmembrane helix</keyword>
<dbReference type="InterPro" id="IPR058543">
    <property type="entry name" value="Beta-prop_RSE1/DDB1/CPSF1_2nd"/>
</dbReference>
<evidence type="ECO:0000256" key="4">
    <source>
        <dbReference type="ARBA" id="ARBA00022475"/>
    </source>
</evidence>
<dbReference type="FunFam" id="2.130.10.10:FF:000118">
    <property type="entry name" value="Cleavage and polyadenylation specificity factor subunit 1"/>
    <property type="match status" value="1"/>
</dbReference>
<feature type="disulfide bond" evidence="9">
    <location>
        <begin position="757"/>
        <end position="766"/>
    </location>
</feature>
<keyword evidence="4" id="KW-1003">Cell membrane</keyword>
<dbReference type="InterPro" id="IPR000742">
    <property type="entry name" value="EGF"/>
</dbReference>
<feature type="transmembrane region" description="Helical" evidence="10">
    <location>
        <begin position="924"/>
        <end position="944"/>
    </location>
</feature>
<dbReference type="PROSITE" id="PS50026">
    <property type="entry name" value="EGF_3"/>
    <property type="match status" value="1"/>
</dbReference>
<evidence type="ECO:0000256" key="8">
    <source>
        <dbReference type="ARBA" id="ARBA00023242"/>
    </source>
</evidence>
<accession>A0A7R8XEU6</accession>
<keyword evidence="5 10" id="KW-0812">Transmembrane</keyword>
<dbReference type="Pfam" id="PF23726">
    <property type="entry name" value="Beta-prop_RSE1_2nd"/>
    <property type="match status" value="1"/>
</dbReference>